<evidence type="ECO:0008006" key="7">
    <source>
        <dbReference type="Google" id="ProtNLM"/>
    </source>
</evidence>
<feature type="domain" description="SGS" evidence="3">
    <location>
        <begin position="520"/>
        <end position="617"/>
    </location>
</feature>
<dbReference type="SUPFAM" id="SSF48452">
    <property type="entry name" value="TPR-like"/>
    <property type="match status" value="1"/>
</dbReference>
<feature type="region of interest" description="Disordered" evidence="2">
    <location>
        <begin position="114"/>
        <end position="138"/>
    </location>
</feature>
<dbReference type="Gene3D" id="1.25.40.10">
    <property type="entry name" value="Tetratricopeptide repeat domain"/>
    <property type="match status" value="1"/>
</dbReference>
<evidence type="ECO:0000313" key="6">
    <source>
        <dbReference type="Proteomes" id="UP001530293"/>
    </source>
</evidence>
<dbReference type="InterPro" id="IPR044563">
    <property type="entry name" value="Sgt1-like"/>
</dbReference>
<keyword evidence="6" id="KW-1185">Reference proteome</keyword>
<dbReference type="PANTHER" id="PTHR45862">
    <property type="entry name" value="PROTEIN SGT1 HOMOLOG"/>
    <property type="match status" value="1"/>
</dbReference>
<comment type="caution">
    <text evidence="5">The sequence shown here is derived from an EMBL/GenBank/DDBJ whole genome shotgun (WGS) entry which is preliminary data.</text>
</comment>
<dbReference type="InterPro" id="IPR007699">
    <property type="entry name" value="SGS_dom"/>
</dbReference>
<accession>A0ABD3MEX0</accession>
<dbReference type="SUPFAM" id="SSF49764">
    <property type="entry name" value="HSP20-like chaperones"/>
    <property type="match status" value="1"/>
</dbReference>
<evidence type="ECO:0000256" key="2">
    <source>
        <dbReference type="SAM" id="MobiDB-lite"/>
    </source>
</evidence>
<dbReference type="Gene3D" id="2.60.40.790">
    <property type="match status" value="1"/>
</dbReference>
<dbReference type="InterPro" id="IPR011990">
    <property type="entry name" value="TPR-like_helical_dom_sf"/>
</dbReference>
<evidence type="ECO:0000259" key="3">
    <source>
        <dbReference type="PROSITE" id="PS51048"/>
    </source>
</evidence>
<evidence type="ECO:0000259" key="4">
    <source>
        <dbReference type="PROSITE" id="PS51203"/>
    </source>
</evidence>
<gene>
    <name evidence="5" type="ORF">ACHAWU_003848</name>
</gene>
<organism evidence="5 6">
    <name type="scientific">Discostella pseudostelligera</name>
    <dbReference type="NCBI Taxonomy" id="259834"/>
    <lineage>
        <taxon>Eukaryota</taxon>
        <taxon>Sar</taxon>
        <taxon>Stramenopiles</taxon>
        <taxon>Ochrophyta</taxon>
        <taxon>Bacillariophyta</taxon>
        <taxon>Coscinodiscophyceae</taxon>
        <taxon>Thalassiosirophycidae</taxon>
        <taxon>Stephanodiscales</taxon>
        <taxon>Stephanodiscaceae</taxon>
        <taxon>Discostella</taxon>
    </lineage>
</organism>
<comment type="similarity">
    <text evidence="1">Belongs to the SGT1 family.</text>
</comment>
<proteinExistence type="inferred from homology"/>
<feature type="compositionally biased region" description="Low complexity" evidence="2">
    <location>
        <begin position="305"/>
        <end position="332"/>
    </location>
</feature>
<dbReference type="CDD" id="cd06463">
    <property type="entry name" value="p23_like"/>
    <property type="match status" value="1"/>
</dbReference>
<feature type="compositionally biased region" description="Low complexity" evidence="2">
    <location>
        <begin position="114"/>
        <end position="135"/>
    </location>
</feature>
<feature type="compositionally biased region" description="Low complexity" evidence="2">
    <location>
        <begin position="481"/>
        <end position="523"/>
    </location>
</feature>
<dbReference type="Pfam" id="PF05002">
    <property type="entry name" value="SGS"/>
    <property type="match status" value="1"/>
</dbReference>
<feature type="region of interest" description="Disordered" evidence="2">
    <location>
        <begin position="232"/>
        <end position="279"/>
    </location>
</feature>
<evidence type="ECO:0000313" key="5">
    <source>
        <dbReference type="EMBL" id="KAL3762343.1"/>
    </source>
</evidence>
<feature type="domain" description="CS" evidence="4">
    <location>
        <begin position="355"/>
        <end position="452"/>
    </location>
</feature>
<sequence length="627" mass="68191">MTTAPTSLALGDSLYIDGNYEGAIENYTAAICMADERRCVAAAAAAAPTTTMTAADVADDSNNKPTAAELKVIRFRSLSHRSEAYLSLSKYSHAFNDASGALALFPPSDAINDSAATKPSASTTSTTTTTTTSSAGFQLRPTEIPLAHDRTARASLGLASQNMGIGGRSKNSGRVAFVRLMNIGGGNEKSEMIEVAREHWEQALVLASMMEGEGSKEGEMLVERFRRELRKLDEQDAGSNDEMMEEGDSKQGKKVGDKTEKVVDKKQEEKESTASNQSKLLEKLMKQEDVVKEKAKTGNQVKTKAAAPAAAASSSSTRKINTTSSSSSSKRSPPAPSNHPASKYESTPVDRGVMSGMPKYQYYQDENFMKIQVLEPNVTPENLTVVFTPDELTVKIKKQDAGMGGILTEYTVIHGDLYEEVTVEKCKAIIKAEKVLIKLKKKDGKIEWHKLLDESKDGDRKKGRIKKRAKANDDADDDDAVVAPANNGSATNTGNANSSNLSNIGGNNNNQSSSSTPAPSSSSVKHRPYASNRDWNAIDKSIEEELKADKPEGEEALNTLFQQIYRNANEDTRRAMVKSMQTSGGTVLSCNWDEVGKTDYEKERQAPKGMEWKTYEGKKLPMKKDDE</sequence>
<dbReference type="EMBL" id="JALLBG020000136">
    <property type="protein sequence ID" value="KAL3762343.1"/>
    <property type="molecule type" value="Genomic_DNA"/>
</dbReference>
<reference evidence="5 6" key="1">
    <citation type="submission" date="2024-10" db="EMBL/GenBank/DDBJ databases">
        <title>Updated reference genomes for cyclostephanoid diatoms.</title>
        <authorList>
            <person name="Roberts W.R."/>
            <person name="Alverson A.J."/>
        </authorList>
    </citation>
    <scope>NUCLEOTIDE SEQUENCE [LARGE SCALE GENOMIC DNA]</scope>
    <source>
        <strain evidence="5 6">AJA232-27</strain>
    </source>
</reference>
<evidence type="ECO:0000256" key="1">
    <source>
        <dbReference type="ARBA" id="ARBA00008509"/>
    </source>
</evidence>
<dbReference type="InterPro" id="IPR008978">
    <property type="entry name" value="HSP20-like_chaperone"/>
</dbReference>
<protein>
    <recommendedName>
        <fullName evidence="7">Suppressor of G2 allele of SKP1</fullName>
    </recommendedName>
</protein>
<dbReference type="InterPro" id="IPR007052">
    <property type="entry name" value="CS_dom"/>
</dbReference>
<dbReference type="AlphaFoldDB" id="A0ABD3MEX0"/>
<feature type="compositionally biased region" description="Basic and acidic residues" evidence="2">
    <location>
        <begin position="247"/>
        <end position="272"/>
    </location>
</feature>
<name>A0ABD3MEX0_9STRA</name>
<dbReference type="Pfam" id="PF04969">
    <property type="entry name" value="CS"/>
    <property type="match status" value="1"/>
</dbReference>
<dbReference type="PROSITE" id="PS51048">
    <property type="entry name" value="SGS"/>
    <property type="match status" value="1"/>
</dbReference>
<feature type="region of interest" description="Disordered" evidence="2">
    <location>
        <begin position="293"/>
        <end position="352"/>
    </location>
</feature>
<dbReference type="PROSITE" id="PS51203">
    <property type="entry name" value="CS"/>
    <property type="match status" value="1"/>
</dbReference>
<feature type="region of interest" description="Disordered" evidence="2">
    <location>
        <begin position="457"/>
        <end position="536"/>
    </location>
</feature>
<dbReference type="Proteomes" id="UP001530293">
    <property type="component" value="Unassembled WGS sequence"/>
</dbReference>